<gene>
    <name evidence="2" type="ORF">QE382_004085</name>
</gene>
<dbReference type="Gene3D" id="2.40.128.490">
    <property type="entry name" value="Uncharacterised protein PF14869, DUF4488"/>
    <property type="match status" value="1"/>
</dbReference>
<keyword evidence="3" id="KW-1185">Reference proteome</keyword>
<evidence type="ECO:0000256" key="1">
    <source>
        <dbReference type="SAM" id="SignalP"/>
    </source>
</evidence>
<name>A0ABU0UB57_9SPHI</name>
<comment type="caution">
    <text evidence="2">The sequence shown here is derived from an EMBL/GenBank/DDBJ whole genome shotgun (WGS) entry which is preliminary data.</text>
</comment>
<proteinExistence type="predicted"/>
<evidence type="ECO:0000313" key="3">
    <source>
        <dbReference type="Proteomes" id="UP001244640"/>
    </source>
</evidence>
<dbReference type="EMBL" id="JAUTBA010000001">
    <property type="protein sequence ID" value="MDQ1152101.1"/>
    <property type="molecule type" value="Genomic_DNA"/>
</dbReference>
<dbReference type="Proteomes" id="UP001244640">
    <property type="component" value="Unassembled WGS sequence"/>
</dbReference>
<sequence>MKNCTLLFFLFFGICFSKAQAQQQLHDGAYLYQDGMNKHLMLVKDHYISFISYDDVRKRFQHTWGGTLDKQQNLINIVIEYNSQDSTTVGKTMQLPYRAEVDSLHLKTADNYHLYMKQKKIPQDLDALWRISGRQQEGKMNNVPKADRKTIKILVDGYFQWVAINPAQKGLYGTGGGLYQYAHNRYTETLQFFSRDNNRVGQELAFDGEIVAGAWHHKGKSSKGDKIYEIWSKEITE</sequence>
<reference evidence="2 3" key="1">
    <citation type="submission" date="2023-07" db="EMBL/GenBank/DDBJ databases">
        <title>Functional and genomic diversity of the sorghum phyllosphere microbiome.</title>
        <authorList>
            <person name="Shade A."/>
        </authorList>
    </citation>
    <scope>NUCLEOTIDE SEQUENCE [LARGE SCALE GENOMIC DNA]</scope>
    <source>
        <strain evidence="2 3">SORGH_AS_0892</strain>
    </source>
</reference>
<organism evidence="2 3">
    <name type="scientific">Sphingobacterium zeae</name>
    <dbReference type="NCBI Taxonomy" id="1776859"/>
    <lineage>
        <taxon>Bacteria</taxon>
        <taxon>Pseudomonadati</taxon>
        <taxon>Bacteroidota</taxon>
        <taxon>Sphingobacteriia</taxon>
        <taxon>Sphingobacteriales</taxon>
        <taxon>Sphingobacteriaceae</taxon>
        <taxon>Sphingobacterium</taxon>
    </lineage>
</organism>
<feature type="signal peptide" evidence="1">
    <location>
        <begin position="1"/>
        <end position="21"/>
    </location>
</feature>
<feature type="chain" id="PRO_5046588837" evidence="1">
    <location>
        <begin position="22"/>
        <end position="237"/>
    </location>
</feature>
<accession>A0ABU0UB57</accession>
<keyword evidence="1" id="KW-0732">Signal</keyword>
<protein>
    <submittedName>
        <fullName evidence="2">Uncharacterized protein</fullName>
    </submittedName>
</protein>
<evidence type="ECO:0000313" key="2">
    <source>
        <dbReference type="EMBL" id="MDQ1152101.1"/>
    </source>
</evidence>
<dbReference type="RefSeq" id="WP_307187469.1">
    <property type="nucleotide sequence ID" value="NZ_JAUTBA010000001.1"/>
</dbReference>